<keyword evidence="2" id="KW-1185">Reference proteome</keyword>
<gene>
    <name evidence="1" type="ORF">LIZ65_13450</name>
</gene>
<dbReference type="PANTHER" id="PTHR42827:SF1">
    <property type="entry name" value="IRON-SULFUR CLUSTER-BINDING PROTEIN"/>
    <property type="match status" value="1"/>
</dbReference>
<comment type="caution">
    <text evidence="1">The sequence shown here is derived from an EMBL/GenBank/DDBJ whole genome shotgun (WGS) entry which is preliminary data.</text>
</comment>
<evidence type="ECO:0000313" key="1">
    <source>
        <dbReference type="EMBL" id="MCB7388289.1"/>
    </source>
</evidence>
<sequence>MKEQVRQWICEYIENYGQRPDIVTKWGEPLVGFADASHPYILNLKTIIDTTHELPTDVLEDASVVIVYYVPFTRELAETNETGTQYASAEWARAYEETNAMFKNLNAFLIKQLEMRGWHAGISPKSATFDQKRLKSDWSYRHFAYAAGLGSFGLNNMLLTKSGCCGRFNTLVTNLEVEPDQPMTDEYCLYKKNGSCAVCVKHCPTGALTTEGYDRHKCYELLMKNARIHTEYGSSYVDESGKKANSVGSDVCGKCVTQSPCAFWELK</sequence>
<evidence type="ECO:0000313" key="2">
    <source>
        <dbReference type="Proteomes" id="UP001299546"/>
    </source>
</evidence>
<name>A0ABS8DIR0_9FIRM</name>
<dbReference type="RefSeq" id="WP_066731455.1">
    <property type="nucleotide sequence ID" value="NZ_JAJCIQ010000010.1"/>
</dbReference>
<dbReference type="EMBL" id="JAJCIS010000010">
    <property type="protein sequence ID" value="MCB7388289.1"/>
    <property type="molecule type" value="Genomic_DNA"/>
</dbReference>
<reference evidence="1 2" key="1">
    <citation type="submission" date="2021-10" db="EMBL/GenBank/DDBJ databases">
        <title>Collection of gut derived symbiotic bacterial strains cultured from healthy donors.</title>
        <authorList>
            <person name="Lin H."/>
            <person name="Littmann E."/>
            <person name="Kohout C."/>
            <person name="Pamer E.G."/>
        </authorList>
    </citation>
    <scope>NUCLEOTIDE SEQUENCE [LARGE SCALE GENOMIC DNA]</scope>
    <source>
        <strain evidence="1 2">DFI.1.165</strain>
    </source>
</reference>
<proteinExistence type="predicted"/>
<accession>A0ABS8DIR0</accession>
<protein>
    <submittedName>
        <fullName evidence="1">Epoxyqueuosine reductase</fullName>
    </submittedName>
</protein>
<dbReference type="Proteomes" id="UP001299546">
    <property type="component" value="Unassembled WGS sequence"/>
</dbReference>
<organism evidence="1 2">
    <name type="scientific">Bariatricus massiliensis</name>
    <dbReference type="NCBI Taxonomy" id="1745713"/>
    <lineage>
        <taxon>Bacteria</taxon>
        <taxon>Bacillati</taxon>
        <taxon>Bacillota</taxon>
        <taxon>Clostridia</taxon>
        <taxon>Lachnospirales</taxon>
        <taxon>Lachnospiraceae</taxon>
        <taxon>Bariatricus</taxon>
    </lineage>
</organism>
<dbReference type="PANTHER" id="PTHR42827">
    <property type="entry name" value="IRON-SULFUR CLUSTER-BINDING PROTEIN-RELATED"/>
    <property type="match status" value="1"/>
</dbReference>